<feature type="compositionally biased region" description="Polar residues" evidence="1">
    <location>
        <begin position="30"/>
        <end position="41"/>
    </location>
</feature>
<accession>A0A2H3CTZ8</accession>
<evidence type="ECO:0000256" key="1">
    <source>
        <dbReference type="SAM" id="MobiDB-lite"/>
    </source>
</evidence>
<evidence type="ECO:0000313" key="2">
    <source>
        <dbReference type="EMBL" id="PBK86495.1"/>
    </source>
</evidence>
<keyword evidence="3" id="KW-1185">Reference proteome</keyword>
<protein>
    <submittedName>
        <fullName evidence="2">Uncharacterized protein</fullName>
    </submittedName>
</protein>
<dbReference type="Proteomes" id="UP000217790">
    <property type="component" value="Unassembled WGS sequence"/>
</dbReference>
<dbReference type="AlphaFoldDB" id="A0A2H3CTZ8"/>
<name>A0A2H3CTZ8_ARMGA</name>
<evidence type="ECO:0000313" key="3">
    <source>
        <dbReference type="Proteomes" id="UP000217790"/>
    </source>
</evidence>
<gene>
    <name evidence="2" type="ORF">ARMGADRAFT_529342</name>
</gene>
<sequence>MIVHGDAHKRWFSAKRWIQGLPSTLPHWGTSPQTNGLTGPISSRDLRRRQTHGSGCN</sequence>
<feature type="region of interest" description="Disordered" evidence="1">
    <location>
        <begin position="23"/>
        <end position="57"/>
    </location>
</feature>
<dbReference type="EMBL" id="KZ293683">
    <property type="protein sequence ID" value="PBK86495.1"/>
    <property type="molecule type" value="Genomic_DNA"/>
</dbReference>
<organism evidence="2 3">
    <name type="scientific">Armillaria gallica</name>
    <name type="common">Bulbous honey fungus</name>
    <name type="synonym">Armillaria bulbosa</name>
    <dbReference type="NCBI Taxonomy" id="47427"/>
    <lineage>
        <taxon>Eukaryota</taxon>
        <taxon>Fungi</taxon>
        <taxon>Dikarya</taxon>
        <taxon>Basidiomycota</taxon>
        <taxon>Agaricomycotina</taxon>
        <taxon>Agaricomycetes</taxon>
        <taxon>Agaricomycetidae</taxon>
        <taxon>Agaricales</taxon>
        <taxon>Marasmiineae</taxon>
        <taxon>Physalacriaceae</taxon>
        <taxon>Armillaria</taxon>
    </lineage>
</organism>
<reference evidence="3" key="1">
    <citation type="journal article" date="2017" name="Nat. Ecol. Evol.">
        <title>Genome expansion and lineage-specific genetic innovations in the forest pathogenic fungi Armillaria.</title>
        <authorList>
            <person name="Sipos G."/>
            <person name="Prasanna A.N."/>
            <person name="Walter M.C."/>
            <person name="O'Connor E."/>
            <person name="Balint B."/>
            <person name="Krizsan K."/>
            <person name="Kiss B."/>
            <person name="Hess J."/>
            <person name="Varga T."/>
            <person name="Slot J."/>
            <person name="Riley R."/>
            <person name="Boka B."/>
            <person name="Rigling D."/>
            <person name="Barry K."/>
            <person name="Lee J."/>
            <person name="Mihaltcheva S."/>
            <person name="LaButti K."/>
            <person name="Lipzen A."/>
            <person name="Waldron R."/>
            <person name="Moloney N.M."/>
            <person name="Sperisen C."/>
            <person name="Kredics L."/>
            <person name="Vagvoelgyi C."/>
            <person name="Patrignani A."/>
            <person name="Fitzpatrick D."/>
            <person name="Nagy I."/>
            <person name="Doyle S."/>
            <person name="Anderson J.B."/>
            <person name="Grigoriev I.V."/>
            <person name="Gueldener U."/>
            <person name="Muensterkoetter M."/>
            <person name="Nagy L.G."/>
        </authorList>
    </citation>
    <scope>NUCLEOTIDE SEQUENCE [LARGE SCALE GENOMIC DNA]</scope>
    <source>
        <strain evidence="3">Ar21-2</strain>
    </source>
</reference>
<proteinExistence type="predicted"/>
<dbReference type="InParanoid" id="A0A2H3CTZ8"/>